<name>A0A5C1AIM1_9BACT</name>
<reference evidence="2" key="1">
    <citation type="submission" date="2019-08" db="EMBL/GenBank/DDBJ databases">
        <title>Limnoglobus roseus gen. nov., sp. nov., a novel freshwater planctomycete with a giant genome from the family Gemmataceae.</title>
        <authorList>
            <person name="Kulichevskaya I.S."/>
            <person name="Naumoff D.G."/>
            <person name="Miroshnikov K."/>
            <person name="Ivanova A."/>
            <person name="Philippov D.A."/>
            <person name="Hakobyan A."/>
            <person name="Rijpstra I.C."/>
            <person name="Sinninghe Damste J.S."/>
            <person name="Liesack W."/>
            <person name="Dedysh S.N."/>
        </authorList>
    </citation>
    <scope>NUCLEOTIDE SEQUENCE [LARGE SCALE GENOMIC DNA]</scope>
    <source>
        <strain evidence="2">PX52</strain>
    </source>
</reference>
<gene>
    <name evidence="1" type="ORF">PX52LOC_04522</name>
</gene>
<protein>
    <submittedName>
        <fullName evidence="1">Uncharacterized protein</fullName>
    </submittedName>
</protein>
<evidence type="ECO:0000313" key="2">
    <source>
        <dbReference type="Proteomes" id="UP000324974"/>
    </source>
</evidence>
<dbReference type="RefSeq" id="WP_149112128.1">
    <property type="nucleotide sequence ID" value="NZ_CP042425.1"/>
</dbReference>
<dbReference type="KEGG" id="lrs:PX52LOC_04522"/>
<dbReference type="Proteomes" id="UP000324974">
    <property type="component" value="Chromosome"/>
</dbReference>
<dbReference type="EMBL" id="CP042425">
    <property type="protein sequence ID" value="QEL17532.1"/>
    <property type="molecule type" value="Genomic_DNA"/>
</dbReference>
<organism evidence="1 2">
    <name type="scientific">Limnoglobus roseus</name>
    <dbReference type="NCBI Taxonomy" id="2598579"/>
    <lineage>
        <taxon>Bacteria</taxon>
        <taxon>Pseudomonadati</taxon>
        <taxon>Planctomycetota</taxon>
        <taxon>Planctomycetia</taxon>
        <taxon>Gemmatales</taxon>
        <taxon>Gemmataceae</taxon>
        <taxon>Limnoglobus</taxon>
    </lineage>
</organism>
<proteinExistence type="predicted"/>
<sequence length="214" mass="22435">MNSNWYVDENLDSGSALPQGPGVLSVLFRTGADLDAPVRKAAGGTAIAAAKAKAAASDAVKAYFSAKRQLDEAVALAAKAEAAAAAAKADADLVRLRPSETLADDVRAANARGDEAAAEYRRRQDDVATIRKLMPELHRRAGDVIGLAAQAAIRERNRDLRAERTAATRALCAKAGAEIEDLAVIVFATHELAEHGHLIPTAAVFQTIGHPPKA</sequence>
<evidence type="ECO:0000313" key="1">
    <source>
        <dbReference type="EMBL" id="QEL17532.1"/>
    </source>
</evidence>
<dbReference type="AlphaFoldDB" id="A0A5C1AIM1"/>
<accession>A0A5C1AIM1</accession>
<keyword evidence="2" id="KW-1185">Reference proteome</keyword>